<dbReference type="Proteomes" id="UP000006048">
    <property type="component" value="Chromosome"/>
</dbReference>
<feature type="domain" description="Activator of Hsp90 ATPase homologue 1/2-like C-terminal" evidence="2">
    <location>
        <begin position="14"/>
        <end position="153"/>
    </location>
</feature>
<dbReference type="AlphaFoldDB" id="I4B2R7"/>
<accession>I4B2R7</accession>
<evidence type="ECO:0000313" key="4">
    <source>
        <dbReference type="Proteomes" id="UP000006048"/>
    </source>
</evidence>
<dbReference type="OrthoDB" id="9805228at2"/>
<evidence type="ECO:0000256" key="1">
    <source>
        <dbReference type="ARBA" id="ARBA00006817"/>
    </source>
</evidence>
<dbReference type="Gene3D" id="3.30.530.20">
    <property type="match status" value="1"/>
</dbReference>
<sequence length="158" mass="18224">MEKNFELKLERVLDAPRNLVWRCWTEPKHLMPWFCPAPWKVVDCRIDLRPGGEFFNVMQSPEGEKFPNDGVFLEIVPESRLVWTNAFRTGWYPNPGANPMLTTIVLEFEDSGNGKTNYRGIARHWTPEATEQHEKMGFYDGWAVAADQLVAYTKTMGG</sequence>
<proteinExistence type="inferred from homology"/>
<gene>
    <name evidence="3" type="ordered locus">Turpa_0925</name>
</gene>
<dbReference type="KEGG" id="tpx:Turpa_0925"/>
<protein>
    <submittedName>
        <fullName evidence="3">Activator of Hsp90 ATPase 1 family protein</fullName>
    </submittedName>
</protein>
<evidence type="ECO:0000313" key="3">
    <source>
        <dbReference type="EMBL" id="AFM11574.1"/>
    </source>
</evidence>
<dbReference type="EMBL" id="CP002959">
    <property type="protein sequence ID" value="AFM11574.1"/>
    <property type="molecule type" value="Genomic_DNA"/>
</dbReference>
<keyword evidence="4" id="KW-1185">Reference proteome</keyword>
<dbReference type="STRING" id="869212.Turpa_0925"/>
<name>I4B2R7_TURPD</name>
<comment type="similarity">
    <text evidence="1">Belongs to the AHA1 family.</text>
</comment>
<dbReference type="CDD" id="cd08896">
    <property type="entry name" value="SRPBCC_CalC_Aha1-like_3"/>
    <property type="match status" value="1"/>
</dbReference>
<organism evidence="3 4">
    <name type="scientific">Turneriella parva (strain ATCC BAA-1111 / DSM 21527 / NCTC 11395 / H)</name>
    <name type="common">Leptospira parva</name>
    <dbReference type="NCBI Taxonomy" id="869212"/>
    <lineage>
        <taxon>Bacteria</taxon>
        <taxon>Pseudomonadati</taxon>
        <taxon>Spirochaetota</taxon>
        <taxon>Spirochaetia</taxon>
        <taxon>Leptospirales</taxon>
        <taxon>Leptospiraceae</taxon>
        <taxon>Turneriella</taxon>
    </lineage>
</organism>
<dbReference type="SUPFAM" id="SSF55961">
    <property type="entry name" value="Bet v1-like"/>
    <property type="match status" value="1"/>
</dbReference>
<dbReference type="RefSeq" id="WP_014802092.1">
    <property type="nucleotide sequence ID" value="NC_018020.1"/>
</dbReference>
<evidence type="ECO:0000259" key="2">
    <source>
        <dbReference type="Pfam" id="PF08327"/>
    </source>
</evidence>
<dbReference type="PATRIC" id="fig|869212.3.peg.899"/>
<dbReference type="HOGENOM" id="CLU_108923_6_1_12"/>
<dbReference type="Pfam" id="PF08327">
    <property type="entry name" value="AHSA1"/>
    <property type="match status" value="1"/>
</dbReference>
<reference evidence="3 4" key="1">
    <citation type="submission" date="2012-06" db="EMBL/GenBank/DDBJ databases">
        <title>The complete chromosome of genome of Turneriella parva DSM 21527.</title>
        <authorList>
            <consortium name="US DOE Joint Genome Institute (JGI-PGF)"/>
            <person name="Lucas S."/>
            <person name="Han J."/>
            <person name="Lapidus A."/>
            <person name="Bruce D."/>
            <person name="Goodwin L."/>
            <person name="Pitluck S."/>
            <person name="Peters L."/>
            <person name="Kyrpides N."/>
            <person name="Mavromatis K."/>
            <person name="Ivanova N."/>
            <person name="Mikhailova N."/>
            <person name="Chertkov O."/>
            <person name="Detter J.C."/>
            <person name="Tapia R."/>
            <person name="Han C."/>
            <person name="Land M."/>
            <person name="Hauser L."/>
            <person name="Markowitz V."/>
            <person name="Cheng J.-F."/>
            <person name="Hugenholtz P."/>
            <person name="Woyke T."/>
            <person name="Wu D."/>
            <person name="Gronow S."/>
            <person name="Wellnitz S."/>
            <person name="Brambilla E."/>
            <person name="Klenk H.-P."/>
            <person name="Eisen J.A."/>
        </authorList>
    </citation>
    <scope>NUCLEOTIDE SEQUENCE [LARGE SCALE GENOMIC DNA]</scope>
    <source>
        <strain evidence="4">ATCC BAA-1111 / DSM 21527 / NCTC 11395 / H</strain>
    </source>
</reference>
<dbReference type="InterPro" id="IPR013538">
    <property type="entry name" value="ASHA1/2-like_C"/>
</dbReference>
<dbReference type="InterPro" id="IPR023393">
    <property type="entry name" value="START-like_dom_sf"/>
</dbReference>